<dbReference type="InterPro" id="IPR011992">
    <property type="entry name" value="EF-hand-dom_pair"/>
</dbReference>
<keyword evidence="1" id="KW-0732">Signal</keyword>
<dbReference type="PROSITE" id="PS00018">
    <property type="entry name" value="EF_HAND_1"/>
    <property type="match status" value="1"/>
</dbReference>
<feature type="domain" description="EF-hand" evidence="2">
    <location>
        <begin position="24"/>
        <end position="59"/>
    </location>
</feature>
<reference evidence="3 4" key="1">
    <citation type="submission" date="2020-12" db="EMBL/GenBank/DDBJ databases">
        <title>Sphingomonas sp.</title>
        <authorList>
            <person name="Kim M.K."/>
        </authorList>
    </citation>
    <scope>NUCLEOTIDE SEQUENCE [LARGE SCALE GENOMIC DNA]</scope>
    <source>
        <strain evidence="3 4">BT552</strain>
    </source>
</reference>
<dbReference type="RefSeq" id="WP_204199161.1">
    <property type="nucleotide sequence ID" value="NZ_JAFEMC010000003.1"/>
</dbReference>
<feature type="signal peptide" evidence="1">
    <location>
        <begin position="1"/>
        <end position="18"/>
    </location>
</feature>
<proteinExistence type="predicted"/>
<evidence type="ECO:0000313" key="3">
    <source>
        <dbReference type="EMBL" id="MBM6577061.1"/>
    </source>
</evidence>
<dbReference type="SUPFAM" id="SSF47473">
    <property type="entry name" value="EF-hand"/>
    <property type="match status" value="1"/>
</dbReference>
<dbReference type="Proteomes" id="UP000763641">
    <property type="component" value="Unassembled WGS sequence"/>
</dbReference>
<name>A0ABS2D808_9SPHN</name>
<dbReference type="Pfam" id="PF13202">
    <property type="entry name" value="EF-hand_5"/>
    <property type="match status" value="3"/>
</dbReference>
<sequence>MRLVLLPLLALIAVPAVAQETRASAAAKFDKEFTASDTDRDGVLTRDEVQARIAKMAVGKRQLDATHAKRVTDLWFDNADANKNGKVTKAEAQALLAKTFAKYDANGDGQVGTDERAAAVAGMKKGR</sequence>
<dbReference type="InterPro" id="IPR002048">
    <property type="entry name" value="EF_hand_dom"/>
</dbReference>
<protein>
    <recommendedName>
        <fullName evidence="2">EF-hand domain-containing protein</fullName>
    </recommendedName>
</protein>
<gene>
    <name evidence="3" type="ORF">ILT43_11830</name>
</gene>
<comment type="caution">
    <text evidence="3">The sequence shown here is derived from an EMBL/GenBank/DDBJ whole genome shotgun (WGS) entry which is preliminary data.</text>
</comment>
<dbReference type="SMART" id="SM00054">
    <property type="entry name" value="EFh"/>
    <property type="match status" value="3"/>
</dbReference>
<feature type="chain" id="PRO_5046857314" description="EF-hand domain-containing protein" evidence="1">
    <location>
        <begin position="19"/>
        <end position="127"/>
    </location>
</feature>
<dbReference type="InterPro" id="IPR018247">
    <property type="entry name" value="EF_Hand_1_Ca_BS"/>
</dbReference>
<accession>A0ABS2D808</accession>
<evidence type="ECO:0000256" key="1">
    <source>
        <dbReference type="SAM" id="SignalP"/>
    </source>
</evidence>
<evidence type="ECO:0000313" key="4">
    <source>
        <dbReference type="Proteomes" id="UP000763641"/>
    </source>
</evidence>
<feature type="domain" description="EF-hand" evidence="2">
    <location>
        <begin position="91"/>
        <end position="126"/>
    </location>
</feature>
<evidence type="ECO:0000259" key="2">
    <source>
        <dbReference type="PROSITE" id="PS50222"/>
    </source>
</evidence>
<keyword evidence="4" id="KW-1185">Reference proteome</keyword>
<dbReference type="Gene3D" id="1.10.238.10">
    <property type="entry name" value="EF-hand"/>
    <property type="match status" value="1"/>
</dbReference>
<organism evidence="3 4">
    <name type="scientific">Sphingomonas longa</name>
    <dbReference type="NCBI Taxonomy" id="2778730"/>
    <lineage>
        <taxon>Bacteria</taxon>
        <taxon>Pseudomonadati</taxon>
        <taxon>Pseudomonadota</taxon>
        <taxon>Alphaproteobacteria</taxon>
        <taxon>Sphingomonadales</taxon>
        <taxon>Sphingomonadaceae</taxon>
        <taxon>Sphingomonas</taxon>
    </lineage>
</organism>
<dbReference type="EMBL" id="JAFEMC010000003">
    <property type="protein sequence ID" value="MBM6577061.1"/>
    <property type="molecule type" value="Genomic_DNA"/>
</dbReference>
<dbReference type="PROSITE" id="PS50222">
    <property type="entry name" value="EF_HAND_2"/>
    <property type="match status" value="2"/>
</dbReference>